<dbReference type="AlphaFoldDB" id="A0A026VXQ5"/>
<dbReference type="GO" id="GO:0007165">
    <property type="term" value="P:signal transduction"/>
    <property type="evidence" value="ECO:0007669"/>
    <property type="project" value="UniProtKB-KW"/>
</dbReference>
<keyword evidence="3 10" id="KW-0716">Sensory transduction</keyword>
<keyword evidence="6 10" id="KW-1133">Transmembrane helix</keyword>
<accession>A0A026VXQ5</accession>
<evidence type="ECO:0000256" key="1">
    <source>
        <dbReference type="ARBA" id="ARBA00004651"/>
    </source>
</evidence>
<dbReference type="OrthoDB" id="7550312at2759"/>
<evidence type="ECO:0000256" key="5">
    <source>
        <dbReference type="ARBA" id="ARBA00022725"/>
    </source>
</evidence>
<dbReference type="EMBL" id="KK107660">
    <property type="protein sequence ID" value="EZA48241.1"/>
    <property type="molecule type" value="Genomic_DNA"/>
</dbReference>
<keyword evidence="8 10" id="KW-0675">Receptor</keyword>
<dbReference type="InterPro" id="IPR004117">
    <property type="entry name" value="7tm6_olfct_rcpt"/>
</dbReference>
<dbReference type="PANTHER" id="PTHR21137:SF35">
    <property type="entry name" value="ODORANT RECEPTOR 19A-RELATED"/>
    <property type="match status" value="1"/>
</dbReference>
<comment type="subcellular location">
    <subcellularLocation>
        <location evidence="1 10">Cell membrane</location>
        <topology evidence="1 10">Multi-pass membrane protein</topology>
    </subcellularLocation>
</comment>
<evidence type="ECO:0000313" key="12">
    <source>
        <dbReference type="EMBL" id="RLU17640.1"/>
    </source>
</evidence>
<reference evidence="12" key="3">
    <citation type="submission" date="2018-07" db="EMBL/GenBank/DDBJ databases">
        <authorList>
            <person name="Mckenzie S.K."/>
            <person name="Kronauer D.J.C."/>
        </authorList>
    </citation>
    <scope>NUCLEOTIDE SEQUENCE</scope>
    <source>
        <strain evidence="12">Clonal line C1</strain>
    </source>
</reference>
<evidence type="ECO:0000256" key="6">
    <source>
        <dbReference type="ARBA" id="ARBA00022989"/>
    </source>
</evidence>
<feature type="transmembrane region" description="Helical" evidence="10">
    <location>
        <begin position="361"/>
        <end position="387"/>
    </location>
</feature>
<dbReference type="GO" id="GO:0005886">
    <property type="term" value="C:plasma membrane"/>
    <property type="evidence" value="ECO:0007669"/>
    <property type="project" value="UniProtKB-SubCell"/>
</dbReference>
<feature type="transmembrane region" description="Helical" evidence="10">
    <location>
        <begin position="298"/>
        <end position="319"/>
    </location>
</feature>
<evidence type="ECO:0000256" key="4">
    <source>
        <dbReference type="ARBA" id="ARBA00022692"/>
    </source>
</evidence>
<comment type="similarity">
    <text evidence="10">Belongs to the insect chemoreceptor superfamily. Heteromeric odorant receptor channel (TC 1.A.69) family.</text>
</comment>
<keyword evidence="4 10" id="KW-0812">Transmembrane</keyword>
<evidence type="ECO:0000256" key="10">
    <source>
        <dbReference type="RuleBase" id="RU351113"/>
    </source>
</evidence>
<keyword evidence="5 10" id="KW-0552">Olfaction</keyword>
<name>A0A026VXQ5_OOCBI</name>
<reference evidence="11 13" key="1">
    <citation type="journal article" date="2014" name="Curr. Biol.">
        <title>The genome of the clonal raider ant Cerapachys biroi.</title>
        <authorList>
            <person name="Oxley P.R."/>
            <person name="Ji L."/>
            <person name="Fetter-Pruneda I."/>
            <person name="McKenzie S.K."/>
            <person name="Li C."/>
            <person name="Hu H."/>
            <person name="Zhang G."/>
            <person name="Kronauer D.J."/>
        </authorList>
    </citation>
    <scope>NUCLEOTIDE SEQUENCE [LARGE SCALE GENOMIC DNA]</scope>
</reference>
<keyword evidence="13" id="KW-1185">Reference proteome</keyword>
<sequence>MVFVGKRCFKLHRIMLMIIGLWPYQKPFIWRIQSVFFFSTYCCTLFFQLSTFVTMTCNMDCILKRFSYICICCVYILSYYAFYFNSEIVRKTLQHIQFDWKMFENSDIMNVFEEYLFEAYIFVFSALIFVILSAIIFTIFECRSIILDVIAPINESRPRKIEMDFELFVDQEQYFVLYLVQEILGGFIGGWAILTAATFLTTVMKHFCATYKIASYLIQNTVTVHTLHLPVAQRMQFMHRSICLSVYIHKRTLKFCKGLFFSFGLWYFPLLLICVLSLSCLLFRLYSALMQFNDLRDIIMSCAILFSYFVYMLMANFLAQSYTEHSVGLLKSTYDTLWYVAPLSIQKSFLIMQKSIKSHKIVLGGLFVASIEGFSTLITSAVSYFTLLHVMCS</sequence>
<evidence type="ECO:0000313" key="13">
    <source>
        <dbReference type="Proteomes" id="UP000053097"/>
    </source>
</evidence>
<dbReference type="GO" id="GO:0005549">
    <property type="term" value="F:odorant binding"/>
    <property type="evidence" value="ECO:0007669"/>
    <property type="project" value="InterPro"/>
</dbReference>
<comment type="caution">
    <text evidence="10">Lacks conserved residue(s) required for the propagation of feature annotation.</text>
</comment>
<evidence type="ECO:0000313" key="11">
    <source>
        <dbReference type="EMBL" id="EZA48241.1"/>
    </source>
</evidence>
<feature type="transmembrane region" description="Helical" evidence="10">
    <location>
        <begin position="119"/>
        <end position="140"/>
    </location>
</feature>
<feature type="transmembrane region" description="Helical" evidence="10">
    <location>
        <begin position="66"/>
        <end position="84"/>
    </location>
</feature>
<evidence type="ECO:0000256" key="8">
    <source>
        <dbReference type="ARBA" id="ARBA00023170"/>
    </source>
</evidence>
<dbReference type="Proteomes" id="UP000053097">
    <property type="component" value="Unassembled WGS sequence"/>
</dbReference>
<keyword evidence="7 10" id="KW-0472">Membrane</keyword>
<keyword evidence="9 10" id="KW-0807">Transducer</keyword>
<reference evidence="12" key="2">
    <citation type="journal article" date="2018" name="Genome Res.">
        <title>The genomic architecture and molecular evolution of ant odorant receptors.</title>
        <authorList>
            <person name="McKenzie S.K."/>
            <person name="Kronauer D.J.C."/>
        </authorList>
    </citation>
    <scope>NUCLEOTIDE SEQUENCE [LARGE SCALE GENOMIC DNA]</scope>
    <source>
        <strain evidence="12">Clonal line C1</strain>
    </source>
</reference>
<evidence type="ECO:0000256" key="3">
    <source>
        <dbReference type="ARBA" id="ARBA00022606"/>
    </source>
</evidence>
<evidence type="ECO:0000256" key="2">
    <source>
        <dbReference type="ARBA" id="ARBA00022475"/>
    </source>
</evidence>
<dbReference type="GO" id="GO:0004984">
    <property type="term" value="F:olfactory receptor activity"/>
    <property type="evidence" value="ECO:0007669"/>
    <property type="project" value="InterPro"/>
</dbReference>
<evidence type="ECO:0000256" key="9">
    <source>
        <dbReference type="ARBA" id="ARBA00023224"/>
    </source>
</evidence>
<keyword evidence="2" id="KW-1003">Cell membrane</keyword>
<feature type="transmembrane region" description="Helical" evidence="10">
    <location>
        <begin position="30"/>
        <end position="54"/>
    </location>
</feature>
<dbReference type="PANTHER" id="PTHR21137">
    <property type="entry name" value="ODORANT RECEPTOR"/>
    <property type="match status" value="1"/>
</dbReference>
<proteinExistence type="inferred from homology"/>
<protein>
    <recommendedName>
        <fullName evidence="10">Odorant receptor</fullName>
    </recommendedName>
</protein>
<gene>
    <name evidence="12" type="ORF">DMN91_009876</name>
    <name evidence="11" type="ORF">X777_14139</name>
</gene>
<organism evidence="11 13">
    <name type="scientific">Ooceraea biroi</name>
    <name type="common">Clonal raider ant</name>
    <name type="synonym">Cerapachys biroi</name>
    <dbReference type="NCBI Taxonomy" id="2015173"/>
    <lineage>
        <taxon>Eukaryota</taxon>
        <taxon>Metazoa</taxon>
        <taxon>Ecdysozoa</taxon>
        <taxon>Arthropoda</taxon>
        <taxon>Hexapoda</taxon>
        <taxon>Insecta</taxon>
        <taxon>Pterygota</taxon>
        <taxon>Neoptera</taxon>
        <taxon>Endopterygota</taxon>
        <taxon>Hymenoptera</taxon>
        <taxon>Apocrita</taxon>
        <taxon>Aculeata</taxon>
        <taxon>Formicoidea</taxon>
        <taxon>Formicidae</taxon>
        <taxon>Dorylinae</taxon>
        <taxon>Ooceraea</taxon>
    </lineage>
</organism>
<evidence type="ECO:0000256" key="7">
    <source>
        <dbReference type="ARBA" id="ARBA00023136"/>
    </source>
</evidence>
<feature type="transmembrane region" description="Helical" evidence="10">
    <location>
        <begin position="259"/>
        <end position="286"/>
    </location>
</feature>
<dbReference type="EMBL" id="QOIP01000010">
    <property type="protein sequence ID" value="RLU17640.1"/>
    <property type="molecule type" value="Genomic_DNA"/>
</dbReference>
<dbReference type="Proteomes" id="UP000279307">
    <property type="component" value="Chromosome 10"/>
</dbReference>